<feature type="domain" description="TauD/TfdA-like" evidence="7">
    <location>
        <begin position="21"/>
        <end position="301"/>
    </location>
</feature>
<dbReference type="PANTHER" id="PTHR43779:SF3">
    <property type="entry name" value="(3R)-3-[(CARBOXYMETHYL)AMINO]FATTY ACID OXYGENASE_DECARBOXYLASE"/>
    <property type="match status" value="1"/>
</dbReference>
<dbReference type="AlphaFoldDB" id="A0A2G7FNU0"/>
<evidence type="ECO:0000259" key="7">
    <source>
        <dbReference type="Pfam" id="PF02668"/>
    </source>
</evidence>
<evidence type="ECO:0000313" key="8">
    <source>
        <dbReference type="EMBL" id="PIG82264.1"/>
    </source>
</evidence>
<dbReference type="InterPro" id="IPR042098">
    <property type="entry name" value="TauD-like_sf"/>
</dbReference>
<protein>
    <recommendedName>
        <fullName evidence="7">TauD/TfdA-like domain-containing protein</fullName>
    </recommendedName>
</protein>
<dbReference type="PANTHER" id="PTHR43779">
    <property type="entry name" value="DIOXYGENASE RV0097-RELATED"/>
    <property type="match status" value="1"/>
</dbReference>
<feature type="compositionally biased region" description="Basic and acidic residues" evidence="6">
    <location>
        <begin position="808"/>
        <end position="819"/>
    </location>
</feature>
<dbReference type="GO" id="GO:0046872">
    <property type="term" value="F:metal ion binding"/>
    <property type="evidence" value="ECO:0007669"/>
    <property type="project" value="UniProtKB-KW"/>
</dbReference>
<organism evidence="8 9">
    <name type="scientific">Aspergillus arachidicola</name>
    <dbReference type="NCBI Taxonomy" id="656916"/>
    <lineage>
        <taxon>Eukaryota</taxon>
        <taxon>Fungi</taxon>
        <taxon>Dikarya</taxon>
        <taxon>Ascomycota</taxon>
        <taxon>Pezizomycotina</taxon>
        <taxon>Eurotiomycetes</taxon>
        <taxon>Eurotiomycetidae</taxon>
        <taxon>Eurotiales</taxon>
        <taxon>Aspergillaceae</taxon>
        <taxon>Aspergillus</taxon>
        <taxon>Aspergillus subgen. Circumdati</taxon>
    </lineage>
</organism>
<evidence type="ECO:0000313" key="9">
    <source>
        <dbReference type="Proteomes" id="UP000231358"/>
    </source>
</evidence>
<evidence type="ECO:0000256" key="6">
    <source>
        <dbReference type="SAM" id="MobiDB-lite"/>
    </source>
</evidence>
<feature type="region of interest" description="Disordered" evidence="6">
    <location>
        <begin position="668"/>
        <end position="687"/>
    </location>
</feature>
<feature type="compositionally biased region" description="Polar residues" evidence="6">
    <location>
        <begin position="697"/>
        <end position="719"/>
    </location>
</feature>
<comment type="caution">
    <text evidence="8">The sequence shown here is derived from an EMBL/GenBank/DDBJ whole genome shotgun (WGS) entry which is preliminary data.</text>
</comment>
<dbReference type="Gene3D" id="3.60.130.10">
    <property type="entry name" value="Clavaminate synthase-like"/>
    <property type="match status" value="1"/>
</dbReference>
<gene>
    <name evidence="8" type="ORF">AARAC_000027</name>
</gene>
<dbReference type="InterPro" id="IPR003819">
    <property type="entry name" value="TauD/TfdA-like"/>
</dbReference>
<dbReference type="EMBL" id="NEXV01000528">
    <property type="protein sequence ID" value="PIG82264.1"/>
    <property type="molecule type" value="Genomic_DNA"/>
</dbReference>
<dbReference type="STRING" id="656916.A0A2G7FNU0"/>
<comment type="similarity">
    <text evidence="1">Belongs to the TfdA dioxygenase family.</text>
</comment>
<dbReference type="CDD" id="cd12148">
    <property type="entry name" value="fungal_TF_MHR"/>
    <property type="match status" value="1"/>
</dbReference>
<dbReference type="GO" id="GO:0051213">
    <property type="term" value="F:dioxygenase activity"/>
    <property type="evidence" value="ECO:0007669"/>
    <property type="project" value="UniProtKB-KW"/>
</dbReference>
<evidence type="ECO:0000256" key="2">
    <source>
        <dbReference type="ARBA" id="ARBA00022723"/>
    </source>
</evidence>
<proteinExistence type="inferred from homology"/>
<evidence type="ECO:0000256" key="1">
    <source>
        <dbReference type="ARBA" id="ARBA00005896"/>
    </source>
</evidence>
<name>A0A2G7FNU0_9EURO</name>
<accession>A0A2G7FNU0</accession>
<keyword evidence="4" id="KW-0560">Oxidoreductase</keyword>
<dbReference type="InterPro" id="IPR051178">
    <property type="entry name" value="TfdA_dioxygenase"/>
</dbReference>
<reference evidence="8 9" key="1">
    <citation type="submission" date="2017-05" db="EMBL/GenBank/DDBJ databases">
        <title>Genome sequence for an aflatoxigenic pathogen of Argentinian peanut, Aspergillus arachidicola.</title>
        <authorList>
            <person name="Moore G."/>
            <person name="Beltz S.B."/>
            <person name="Mack B.M."/>
        </authorList>
    </citation>
    <scope>NUCLEOTIDE SEQUENCE [LARGE SCALE GENOMIC DNA]</scope>
    <source>
        <strain evidence="8 9">CBS 117610</strain>
    </source>
</reference>
<feature type="compositionally biased region" description="Acidic residues" evidence="6">
    <location>
        <begin position="775"/>
        <end position="787"/>
    </location>
</feature>
<dbReference type="SUPFAM" id="SSF51197">
    <property type="entry name" value="Clavaminate synthase-like"/>
    <property type="match status" value="1"/>
</dbReference>
<keyword evidence="3" id="KW-0223">Dioxygenase</keyword>
<evidence type="ECO:0000256" key="3">
    <source>
        <dbReference type="ARBA" id="ARBA00022964"/>
    </source>
</evidence>
<keyword evidence="9" id="KW-1185">Reference proteome</keyword>
<sequence length="892" mass="100680">MSTSTTETVTAPAPTPSLRVIKNGFGAEITGLDFANGVTDEGYKFIEDAVKKHGFAVVRKTKLVDETHLELAHKFGELDDVTPYNKAGRIHRLKYNELFDVGNIDVDGSIVDLSSPRGEANKGNALFHTDSSFNPRRAGYSLLLAHELPPPGTGGSTAFADMRAAYRDLDPEFKKKLHEKNFIARHSLLHSKKMAAPECFKDIEPKDHFMSRHWLLQVHERTGIPTIYLAKHIHSLEGVSPEESQSILDRLFDHATQDKYVIEVEWKDVGDMIVWDNTCTMHRAISGEFLTKYKRDMRRATVHDDSSLAWGFNEKSDRLLVDVLLAHPWTQTPRTVEGLLLLAEWLPHTQIQETTSEAPKNLFSEDRMAWSLVGLAVRHGYLQRLDQAAFPNYNSSDSKEQADQNRLVWAYISPTRPVLLVPGPSLAAKFAAHDFPTLQPCPENDNEDYASVLQASMELIQILHNAHAILYSSKERTLAMVYEGHYARYLDDFRNAATTWHSTWSTLAVSPSIKSTLLIMYEYISLYTNAFSFQAVLTRYSDPRTSTAPRQASKGAFAGLLSNGIMASPDGRYIFDAISAAMNLLGLMNSLDPHRTLSYLPSRYHLYGVYAAVLLHKADCAGAFQSSDQRHEVQSLARNFVSSLDQAPSTESHICHSYSRMLKQLWRARESKSRPSRTPKPTPVSSTMNLYHRHKTSAQPQQPLPTTNEHTTPSDSFSPSRFFESLPGEDDNGTAAFPSIEGYFLGSFMPGVADFSTPRFWDGLRRIRSKRLSTPEEDASEHEDPEQEDQHPARDYSPSVYSARRRSSIGEDRDSETQRRFEENLIRAIQERARAGITGESPAQHDHRMTRFDLSTSTLAREQQIHHEPLIPAANRENLRETGQIEEIDFTF</sequence>
<dbReference type="Proteomes" id="UP000231358">
    <property type="component" value="Unassembled WGS sequence"/>
</dbReference>
<keyword evidence="5" id="KW-0408">Iron</keyword>
<feature type="region of interest" description="Disordered" evidence="6">
    <location>
        <begin position="772"/>
        <end position="819"/>
    </location>
</feature>
<evidence type="ECO:0000256" key="5">
    <source>
        <dbReference type="ARBA" id="ARBA00023004"/>
    </source>
</evidence>
<evidence type="ECO:0000256" key="4">
    <source>
        <dbReference type="ARBA" id="ARBA00023002"/>
    </source>
</evidence>
<keyword evidence="2" id="KW-0479">Metal-binding</keyword>
<dbReference type="Pfam" id="PF02668">
    <property type="entry name" value="TauD"/>
    <property type="match status" value="1"/>
</dbReference>
<feature type="region of interest" description="Disordered" evidence="6">
    <location>
        <begin position="692"/>
        <end position="734"/>
    </location>
</feature>